<dbReference type="InterPro" id="IPR036388">
    <property type="entry name" value="WH-like_DNA-bd_sf"/>
</dbReference>
<dbReference type="GO" id="GO:0005829">
    <property type="term" value="C:cytosol"/>
    <property type="evidence" value="ECO:0007669"/>
    <property type="project" value="TreeGrafter"/>
</dbReference>
<dbReference type="InterPro" id="IPR000847">
    <property type="entry name" value="LysR_HTH_N"/>
</dbReference>
<evidence type="ECO:0000313" key="6">
    <source>
        <dbReference type="EMBL" id="PCJ03716.1"/>
    </source>
</evidence>
<keyword evidence="2" id="KW-0805">Transcription regulation</keyword>
<evidence type="ECO:0000256" key="1">
    <source>
        <dbReference type="ARBA" id="ARBA00009437"/>
    </source>
</evidence>
<evidence type="ECO:0000256" key="4">
    <source>
        <dbReference type="ARBA" id="ARBA00023163"/>
    </source>
</evidence>
<accession>A0A2A4ZB13</accession>
<dbReference type="PROSITE" id="PS50931">
    <property type="entry name" value="HTH_LYSR"/>
    <property type="match status" value="1"/>
</dbReference>
<name>A0A2A4ZB13_9PROT</name>
<dbReference type="Pfam" id="PF00126">
    <property type="entry name" value="HTH_1"/>
    <property type="match status" value="1"/>
</dbReference>
<comment type="similarity">
    <text evidence="1">Belongs to the LysR transcriptional regulatory family.</text>
</comment>
<dbReference type="Gene3D" id="1.10.10.10">
    <property type="entry name" value="Winged helix-like DNA-binding domain superfamily/Winged helix DNA-binding domain"/>
    <property type="match status" value="1"/>
</dbReference>
<dbReference type="PRINTS" id="PR00039">
    <property type="entry name" value="HTHLYSR"/>
</dbReference>
<dbReference type="SUPFAM" id="SSF53850">
    <property type="entry name" value="Periplasmic binding protein-like II"/>
    <property type="match status" value="1"/>
</dbReference>
<dbReference type="InterPro" id="IPR050950">
    <property type="entry name" value="HTH-type_LysR_regulators"/>
</dbReference>
<dbReference type="Gene3D" id="3.40.190.290">
    <property type="match status" value="1"/>
</dbReference>
<evidence type="ECO:0000256" key="2">
    <source>
        <dbReference type="ARBA" id="ARBA00023015"/>
    </source>
</evidence>
<dbReference type="GO" id="GO:0003700">
    <property type="term" value="F:DNA-binding transcription factor activity"/>
    <property type="evidence" value="ECO:0007669"/>
    <property type="project" value="InterPro"/>
</dbReference>
<evidence type="ECO:0000256" key="3">
    <source>
        <dbReference type="ARBA" id="ARBA00023125"/>
    </source>
</evidence>
<sequence length="337" mass="37831">MIKYEKGWEMVKKPINMDAVRQDKMISRGLKFNQLKLISALHETKQISAAAAILHISQPSASRLLAELEKVVDQKLYSRNPRGITLNEAGVVFAKRAKQMLRLLDDTNREVKETGSGVRGRVNIGAVTGPALEMILPFVKKTRLAHPHVELSIAVDTSPKLAESMLNGQMDFYIGRITEEIDPRPFQTKLIGKEPFVLIVRKDHPLTRNIPKTVQDCIGYDWILQQPGSLMRHAVERYFAENGFDMPTQIINTSSVMMTLGIISQSNAVAPVARSVAEFYRNYDDEGFSSRITLLPVAEDLHVSDYSLIRMANVELSPASKLLYEMMQEQIAGYTAS</sequence>
<dbReference type="AlphaFoldDB" id="A0A2A4ZB13"/>
<keyword evidence="4" id="KW-0804">Transcription</keyword>
<proteinExistence type="inferred from homology"/>
<dbReference type="InterPro" id="IPR005119">
    <property type="entry name" value="LysR_subst-bd"/>
</dbReference>
<reference key="1">
    <citation type="submission" date="2017-08" db="EMBL/GenBank/DDBJ databases">
        <title>A dynamic microbial community with high functional redundancy inhabits the cold, oxic subseafloor aquifer.</title>
        <authorList>
            <person name="Tully B.J."/>
            <person name="Wheat C.G."/>
            <person name="Glazer B.T."/>
            <person name="Huber J.A."/>
        </authorList>
    </citation>
    <scope>NUCLEOTIDE SEQUENCE [LARGE SCALE GENOMIC DNA]</scope>
</reference>
<reference evidence="6" key="2">
    <citation type="journal article" date="2018" name="ISME J.">
        <title>A dynamic microbial community with high functional redundancy inhabits the cold, oxic subseafloor aquifer.</title>
        <authorList>
            <person name="Tully B.J."/>
            <person name="Wheat C.G."/>
            <person name="Glazer B.T."/>
            <person name="Huber J.A."/>
        </authorList>
    </citation>
    <scope>NUCLEOTIDE SEQUENCE</scope>
    <source>
        <strain evidence="6">NORP83</strain>
    </source>
</reference>
<dbReference type="PANTHER" id="PTHR30419:SF8">
    <property type="entry name" value="NITROGEN ASSIMILATION TRANSCRIPTIONAL ACTIVATOR-RELATED"/>
    <property type="match status" value="1"/>
</dbReference>
<dbReference type="EMBL" id="NVUS01000001">
    <property type="protein sequence ID" value="PCJ03716.1"/>
    <property type="molecule type" value="Genomic_DNA"/>
</dbReference>
<dbReference type="InterPro" id="IPR036390">
    <property type="entry name" value="WH_DNA-bd_sf"/>
</dbReference>
<organism evidence="6">
    <name type="scientific">OCS116 cluster bacterium</name>
    <dbReference type="NCBI Taxonomy" id="2030921"/>
    <lineage>
        <taxon>Bacteria</taxon>
        <taxon>Pseudomonadati</taxon>
        <taxon>Pseudomonadota</taxon>
        <taxon>Alphaproteobacteria</taxon>
        <taxon>OCS116 cluster</taxon>
    </lineage>
</organism>
<evidence type="ECO:0000259" key="5">
    <source>
        <dbReference type="PROSITE" id="PS50931"/>
    </source>
</evidence>
<protein>
    <submittedName>
        <fullName evidence="6">LysR family transcriptional regulator</fullName>
    </submittedName>
</protein>
<dbReference type="Pfam" id="PF03466">
    <property type="entry name" value="LysR_substrate"/>
    <property type="match status" value="1"/>
</dbReference>
<dbReference type="PANTHER" id="PTHR30419">
    <property type="entry name" value="HTH-TYPE TRANSCRIPTIONAL REGULATOR YBHD"/>
    <property type="match status" value="1"/>
</dbReference>
<comment type="caution">
    <text evidence="6">The sequence shown here is derived from an EMBL/GenBank/DDBJ whole genome shotgun (WGS) entry which is preliminary data.</text>
</comment>
<dbReference type="SUPFAM" id="SSF46785">
    <property type="entry name" value="Winged helix' DNA-binding domain"/>
    <property type="match status" value="1"/>
</dbReference>
<dbReference type="GO" id="GO:0003677">
    <property type="term" value="F:DNA binding"/>
    <property type="evidence" value="ECO:0007669"/>
    <property type="project" value="UniProtKB-KW"/>
</dbReference>
<feature type="domain" description="HTH lysR-type" evidence="5">
    <location>
        <begin position="30"/>
        <end position="87"/>
    </location>
</feature>
<keyword evidence="3" id="KW-0238">DNA-binding</keyword>
<gene>
    <name evidence="6" type="ORF">COB13_00310</name>
</gene>